<keyword evidence="2" id="KW-1185">Reference proteome</keyword>
<organism evidence="1 2">
    <name type="scientific">Streptomyces aureus</name>
    <dbReference type="NCBI Taxonomy" id="193461"/>
    <lineage>
        <taxon>Bacteria</taxon>
        <taxon>Bacillati</taxon>
        <taxon>Actinomycetota</taxon>
        <taxon>Actinomycetes</taxon>
        <taxon>Kitasatosporales</taxon>
        <taxon>Streptomycetaceae</taxon>
        <taxon>Streptomyces</taxon>
    </lineage>
</organism>
<evidence type="ECO:0000313" key="2">
    <source>
        <dbReference type="Proteomes" id="UP001571476"/>
    </source>
</evidence>
<reference evidence="1 2" key="1">
    <citation type="submission" date="2024-08" db="EMBL/GenBank/DDBJ databases">
        <title>Genome sequence of Streptomyces aureus CACIA-1.46HGO.</title>
        <authorList>
            <person name="Evangelista-Martinez Z."/>
        </authorList>
    </citation>
    <scope>NUCLEOTIDE SEQUENCE [LARGE SCALE GENOMIC DNA]</scope>
    <source>
        <strain evidence="1 2">CACIA-1.46HGO</strain>
    </source>
</reference>
<dbReference type="Proteomes" id="UP001571476">
    <property type="component" value="Unassembled WGS sequence"/>
</dbReference>
<sequence length="72" mass="7592">MAPSLAGSSRNPVEVALGKHMLALLVHLGAACTAADDFAEAVEEAFPHQHPDAEVLLSFPGPRHPTRRLDPG</sequence>
<comment type="caution">
    <text evidence="1">The sequence shown here is derived from an EMBL/GenBank/DDBJ whole genome shotgun (WGS) entry which is preliminary data.</text>
</comment>
<gene>
    <name evidence="1" type="ORF">ACEG43_44075</name>
</gene>
<evidence type="ECO:0000313" key="1">
    <source>
        <dbReference type="EMBL" id="MFA3843033.1"/>
    </source>
</evidence>
<dbReference type="EMBL" id="JBGOSP010000049">
    <property type="protein sequence ID" value="MFA3843033.1"/>
    <property type="molecule type" value="Genomic_DNA"/>
</dbReference>
<name>A0ABV4SXP1_9ACTN</name>
<accession>A0ABV4SXP1</accession>
<protein>
    <submittedName>
        <fullName evidence="1">Uncharacterized protein</fullName>
    </submittedName>
</protein>
<proteinExistence type="predicted"/>